<dbReference type="PANTHER" id="PTHR42923">
    <property type="entry name" value="PROTOPORPHYRINOGEN OXIDASE"/>
    <property type="match status" value="1"/>
</dbReference>
<protein>
    <submittedName>
        <fullName evidence="1">NAD/FAD-binding protein</fullName>
    </submittedName>
</protein>
<dbReference type="PANTHER" id="PTHR42923:SF17">
    <property type="entry name" value="AMINE OXIDASE DOMAIN-CONTAINING PROTEIN"/>
    <property type="match status" value="1"/>
</dbReference>
<dbReference type="GO" id="GO:0016491">
    <property type="term" value="F:oxidoreductase activity"/>
    <property type="evidence" value="ECO:0007669"/>
    <property type="project" value="TreeGrafter"/>
</dbReference>
<organism evidence="1 2">
    <name type="scientific">Pseudazoarcus pumilus</name>
    <dbReference type="NCBI Taxonomy" id="2067960"/>
    <lineage>
        <taxon>Bacteria</taxon>
        <taxon>Pseudomonadati</taxon>
        <taxon>Pseudomonadota</taxon>
        <taxon>Betaproteobacteria</taxon>
        <taxon>Rhodocyclales</taxon>
        <taxon>Zoogloeaceae</taxon>
        <taxon>Pseudazoarcus</taxon>
    </lineage>
</organism>
<keyword evidence="2" id="KW-1185">Reference proteome</keyword>
<dbReference type="KEGG" id="atw:C0099_06175"/>
<dbReference type="Pfam" id="PF13450">
    <property type="entry name" value="NAD_binding_8"/>
    <property type="match status" value="1"/>
</dbReference>
<gene>
    <name evidence="1" type="ORF">C0099_06175</name>
</gene>
<sequence>MNAPEKRFLASDVRAGQDDSASRGRRIAVVGGGIAGLASAWLLAREHRVTLFEAASYVGGHSNTVDIEVDGLRHPVDTGFLVFNERTYPNLCALFSELRVPVAKSEMSFAVSVDAPDFEWAGADLGTVFAQRRNLARPAMWRMLADIIRFNRAATAMATHSTAPQMSLGDYLNSEGYGQAFRHCYLLPMAAAIWSCPTRSMLAYPLATFVRFCRNHGLLQVLDRPQWMTVCGGAREYVRRMLATLDDVRVACPVEHVARDASGAWLRAGGAAERFDEVVFACHSDQTLAILGDGVSEDECSVLAAVPYQRNRAVLHTDPALLPRRRAVWSAWNYLSAGGSDETRPVSVSYLINRLQPVPFKSPVVVSLNPFREPDPHHVIAEFDYAHPVFDQGAIDAQTRLASLQGQRHSWFAGAWTGYGFHEDGLRSAMRVAEGLGVYAPWKVAAGRVAA</sequence>
<proteinExistence type="predicted"/>
<accession>A0A2I6S5P3</accession>
<dbReference type="Gene3D" id="3.50.50.60">
    <property type="entry name" value="FAD/NAD(P)-binding domain"/>
    <property type="match status" value="1"/>
</dbReference>
<dbReference type="Gene3D" id="1.10.405.20">
    <property type="match status" value="1"/>
</dbReference>
<dbReference type="Proteomes" id="UP000242205">
    <property type="component" value="Chromosome"/>
</dbReference>
<dbReference type="SUPFAM" id="SSF51905">
    <property type="entry name" value="FAD/NAD(P)-binding domain"/>
    <property type="match status" value="1"/>
</dbReference>
<dbReference type="AlphaFoldDB" id="A0A2I6S5P3"/>
<dbReference type="InterPro" id="IPR050464">
    <property type="entry name" value="Zeta_carotene_desat/Oxidored"/>
</dbReference>
<dbReference type="RefSeq" id="WP_102246633.1">
    <property type="nucleotide sequence ID" value="NZ_CP025682.1"/>
</dbReference>
<evidence type="ECO:0000313" key="2">
    <source>
        <dbReference type="Proteomes" id="UP000242205"/>
    </source>
</evidence>
<dbReference type="OrthoDB" id="20837at2"/>
<reference evidence="1 2" key="1">
    <citation type="submission" date="2018-01" db="EMBL/GenBank/DDBJ databases">
        <authorList>
            <person name="Fu G.-Y."/>
        </authorList>
    </citation>
    <scope>NUCLEOTIDE SEQUENCE [LARGE SCALE GENOMIC DNA]</scope>
    <source>
        <strain evidence="1 2">SY39</strain>
    </source>
</reference>
<name>A0A2I6S5P3_9RHOO</name>
<dbReference type="InterPro" id="IPR036188">
    <property type="entry name" value="FAD/NAD-bd_sf"/>
</dbReference>
<dbReference type="EMBL" id="CP025682">
    <property type="protein sequence ID" value="AUN94565.1"/>
    <property type="molecule type" value="Genomic_DNA"/>
</dbReference>
<evidence type="ECO:0000313" key="1">
    <source>
        <dbReference type="EMBL" id="AUN94565.1"/>
    </source>
</evidence>